<dbReference type="PANTHER" id="PTHR33694:SF1">
    <property type="entry name" value="UDP-3-O-ACYL-N-ACETYLGLUCOSAMINE DEACETYLASE 1, MITOCHONDRIAL-RELATED"/>
    <property type="match status" value="1"/>
</dbReference>
<comment type="cofactor">
    <cofactor evidence="1 12">
        <name>Zn(2+)</name>
        <dbReference type="ChEBI" id="CHEBI:29105"/>
    </cofactor>
</comment>
<dbReference type="GO" id="GO:0016020">
    <property type="term" value="C:membrane"/>
    <property type="evidence" value="ECO:0007669"/>
    <property type="project" value="GOC"/>
</dbReference>
<evidence type="ECO:0000256" key="6">
    <source>
        <dbReference type="ARBA" id="ARBA00022556"/>
    </source>
</evidence>
<protein>
    <recommendedName>
        <fullName evidence="4 12">UDP-3-O-acyl-N-acetylglucosamine deacetylase</fullName>
        <shortName evidence="12">UDP-3-O-acyl-GlcNAc deacetylase</shortName>
        <ecNumber evidence="4 12">3.5.1.108</ecNumber>
    </recommendedName>
    <alternativeName>
        <fullName evidence="12">UDP-3-O-[R-3-hydroxymyristoyl]-N-acetylglucosamine deacetylase</fullName>
    </alternativeName>
</protein>
<dbReference type="SUPFAM" id="SSF54211">
    <property type="entry name" value="Ribosomal protein S5 domain 2-like"/>
    <property type="match status" value="2"/>
</dbReference>
<evidence type="ECO:0000256" key="5">
    <source>
        <dbReference type="ARBA" id="ARBA00022516"/>
    </source>
</evidence>
<evidence type="ECO:0000256" key="9">
    <source>
        <dbReference type="ARBA" id="ARBA00022833"/>
    </source>
</evidence>
<accession>A0A6M8B688</accession>
<evidence type="ECO:0000313" key="15">
    <source>
        <dbReference type="Proteomes" id="UP000505210"/>
    </source>
</evidence>
<feature type="region of interest" description="Disordered" evidence="13">
    <location>
        <begin position="1"/>
        <end position="21"/>
    </location>
</feature>
<keyword evidence="10 12" id="KW-0443">Lipid metabolism</keyword>
<evidence type="ECO:0000313" key="14">
    <source>
        <dbReference type="EMBL" id="QKD82889.1"/>
    </source>
</evidence>
<organism evidence="14 15">
    <name type="scientific">Thermoleptolyngbya sichuanensis A183</name>
    <dbReference type="NCBI Taxonomy" id="2737172"/>
    <lineage>
        <taxon>Bacteria</taxon>
        <taxon>Bacillati</taxon>
        <taxon>Cyanobacteriota</taxon>
        <taxon>Cyanophyceae</taxon>
        <taxon>Oculatellales</taxon>
        <taxon>Oculatellaceae</taxon>
        <taxon>Thermoleptolyngbya</taxon>
        <taxon>Thermoleptolyngbya sichuanensis</taxon>
    </lineage>
</organism>
<comment type="similarity">
    <text evidence="12">Belongs to the LpxC family.</text>
</comment>
<dbReference type="InterPro" id="IPR020568">
    <property type="entry name" value="Ribosomal_Su5_D2-typ_SF"/>
</dbReference>
<name>A0A6M8B688_9CYAN</name>
<evidence type="ECO:0000256" key="12">
    <source>
        <dbReference type="HAMAP-Rule" id="MF_00388"/>
    </source>
</evidence>
<evidence type="ECO:0000256" key="10">
    <source>
        <dbReference type="ARBA" id="ARBA00023098"/>
    </source>
</evidence>
<keyword evidence="5 12" id="KW-0444">Lipid biosynthesis</keyword>
<dbReference type="GO" id="GO:0009245">
    <property type="term" value="P:lipid A biosynthetic process"/>
    <property type="evidence" value="ECO:0007669"/>
    <property type="project" value="UniProtKB-UniRule"/>
</dbReference>
<dbReference type="InterPro" id="IPR011334">
    <property type="entry name" value="UDP-acyl_GlcNac_deAcase_C"/>
</dbReference>
<dbReference type="Proteomes" id="UP000505210">
    <property type="component" value="Chromosome"/>
</dbReference>
<keyword evidence="7 12" id="KW-0479">Metal-binding</keyword>
<dbReference type="RefSeq" id="WP_172356101.1">
    <property type="nucleotide sequence ID" value="NZ_CP053661.1"/>
</dbReference>
<dbReference type="InterPro" id="IPR004463">
    <property type="entry name" value="UDP-acyl_GlcNac_deAcase"/>
</dbReference>
<sequence>MEQVLSFSSIPSANRREASAPGLLRDQQHTLGSPLAQSGVGLHLGEPTQVRILPAQPGDGRYFVRVDLPGQPVIPAHIDQVRETRLSTELAVETAEGTANARTVEHLLAALVGMGIDNARIEIDGPEVPLLDGSAQDWARAIAAAGIMPQSASCALVPLPEPVWVRHEDAFVAAIPASELRFSYGIDFDLPAIGNQWVSWSPSAEPFERAIAPARTFGLAHQIDQLRSLGLIRGGSLDNALVCGPDGWLNPPLRFSNEPVRHKLLDLVGDISLLGWMPLAHLVAYKASHQLHTELARRLRLSPFAP</sequence>
<evidence type="ECO:0000256" key="8">
    <source>
        <dbReference type="ARBA" id="ARBA00022801"/>
    </source>
</evidence>
<keyword evidence="9 12" id="KW-0862">Zinc</keyword>
<keyword evidence="15" id="KW-1185">Reference proteome</keyword>
<dbReference type="HAMAP" id="MF_00388">
    <property type="entry name" value="LpxC"/>
    <property type="match status" value="1"/>
</dbReference>
<dbReference type="KEGG" id="theu:HPC62_12455"/>
<evidence type="ECO:0000256" key="4">
    <source>
        <dbReference type="ARBA" id="ARBA00012745"/>
    </source>
</evidence>
<dbReference type="EC" id="3.5.1.108" evidence="4 12"/>
<reference evidence="14 15" key="1">
    <citation type="submission" date="2020-05" db="EMBL/GenBank/DDBJ databases">
        <title>Complete genome sequence of of a novel Thermoleptolyngbya strain isolated from hot springs of Ganzi, Sichuan China.</title>
        <authorList>
            <person name="Tang J."/>
            <person name="Daroch M."/>
            <person name="Li L."/>
            <person name="Waleron K."/>
            <person name="Waleron M."/>
            <person name="Waleron M."/>
        </authorList>
    </citation>
    <scope>NUCLEOTIDE SEQUENCE [LARGE SCALE GENOMIC DNA]</scope>
    <source>
        <strain evidence="14 15">PKUAC-SCTA183</strain>
    </source>
</reference>
<feature type="binding site" evidence="12">
    <location>
        <position position="106"/>
    </location>
    <ligand>
        <name>Zn(2+)</name>
        <dbReference type="ChEBI" id="CHEBI:29105"/>
    </ligand>
</feature>
<evidence type="ECO:0000256" key="2">
    <source>
        <dbReference type="ARBA" id="ARBA00002923"/>
    </source>
</evidence>
<keyword evidence="8 12" id="KW-0378">Hydrolase</keyword>
<evidence type="ECO:0000256" key="7">
    <source>
        <dbReference type="ARBA" id="ARBA00022723"/>
    </source>
</evidence>
<dbReference type="AlphaFoldDB" id="A0A6M8B688"/>
<feature type="active site" description="Proton donor" evidence="12">
    <location>
        <position position="289"/>
    </location>
</feature>
<gene>
    <name evidence="12" type="primary">lpxC</name>
    <name evidence="14" type="ORF">HPC62_12455</name>
</gene>
<feature type="compositionally biased region" description="Polar residues" evidence="13">
    <location>
        <begin position="1"/>
        <end position="12"/>
    </location>
</feature>
<dbReference type="NCBIfam" id="TIGR00325">
    <property type="entry name" value="lpxC"/>
    <property type="match status" value="1"/>
</dbReference>
<dbReference type="Gene3D" id="3.30.230.20">
    <property type="entry name" value="lpxc deacetylase, domain 1"/>
    <property type="match status" value="1"/>
</dbReference>
<evidence type="ECO:0000256" key="1">
    <source>
        <dbReference type="ARBA" id="ARBA00001947"/>
    </source>
</evidence>
<comment type="catalytic activity">
    <reaction evidence="11 12">
        <text>a UDP-3-O-[(3R)-3-hydroxyacyl]-N-acetyl-alpha-D-glucosamine + H2O = a UDP-3-O-[(3R)-3-hydroxyacyl]-alpha-D-glucosamine + acetate</text>
        <dbReference type="Rhea" id="RHEA:67816"/>
        <dbReference type="ChEBI" id="CHEBI:15377"/>
        <dbReference type="ChEBI" id="CHEBI:30089"/>
        <dbReference type="ChEBI" id="CHEBI:137740"/>
        <dbReference type="ChEBI" id="CHEBI:173225"/>
        <dbReference type="EC" id="3.5.1.108"/>
    </reaction>
</comment>
<evidence type="ECO:0000256" key="11">
    <source>
        <dbReference type="ARBA" id="ARBA00024535"/>
    </source>
</evidence>
<comment type="pathway">
    <text evidence="3 12">Glycolipid biosynthesis; lipid IV(A) biosynthesis; lipid IV(A) from (3R)-3-hydroxytetradecanoyl-[acyl-carrier-protein] and UDP-N-acetyl-alpha-D-glucosamine: step 2/6.</text>
</comment>
<feature type="binding site" evidence="12">
    <location>
        <position position="266"/>
    </location>
    <ligand>
        <name>Zn(2+)</name>
        <dbReference type="ChEBI" id="CHEBI:29105"/>
    </ligand>
</feature>
<dbReference type="Gene3D" id="3.30.1700.10">
    <property type="entry name" value="lpxc deacetylase, domain 2"/>
    <property type="match status" value="1"/>
</dbReference>
<dbReference type="PANTHER" id="PTHR33694">
    <property type="entry name" value="UDP-3-O-ACYL-N-ACETYLGLUCOSAMINE DEACETYLASE 1, MITOCHONDRIAL-RELATED"/>
    <property type="match status" value="1"/>
</dbReference>
<dbReference type="GO" id="GO:0103117">
    <property type="term" value="F:UDP-3-O-acyl-N-acetylglucosamine deacetylase activity"/>
    <property type="evidence" value="ECO:0007669"/>
    <property type="project" value="UniProtKB-UniRule"/>
</dbReference>
<dbReference type="UniPathway" id="UPA00359">
    <property type="reaction ID" value="UER00478"/>
</dbReference>
<feature type="binding site" evidence="12">
    <location>
        <position position="262"/>
    </location>
    <ligand>
        <name>Zn(2+)</name>
        <dbReference type="ChEBI" id="CHEBI:29105"/>
    </ligand>
</feature>
<comment type="function">
    <text evidence="2 12">Catalyzes the hydrolysis of UDP-3-O-myristoyl-N-acetylglucosamine to form UDP-3-O-myristoylglucosamine and acetate, the committed step in lipid A biosynthesis.</text>
</comment>
<dbReference type="InterPro" id="IPR015870">
    <property type="entry name" value="UDP-acyl_N-AcGlcN_deAcase_N"/>
</dbReference>
<dbReference type="EMBL" id="CP053661">
    <property type="protein sequence ID" value="QKD82889.1"/>
    <property type="molecule type" value="Genomic_DNA"/>
</dbReference>
<dbReference type="GO" id="GO:0046872">
    <property type="term" value="F:metal ion binding"/>
    <property type="evidence" value="ECO:0007669"/>
    <property type="project" value="UniProtKB-KW"/>
</dbReference>
<dbReference type="Pfam" id="PF03331">
    <property type="entry name" value="LpxC"/>
    <property type="match status" value="1"/>
</dbReference>
<evidence type="ECO:0000256" key="3">
    <source>
        <dbReference type="ARBA" id="ARBA00005002"/>
    </source>
</evidence>
<keyword evidence="6 12" id="KW-0441">Lipid A biosynthesis</keyword>
<proteinExistence type="inferred from homology"/>
<evidence type="ECO:0000256" key="13">
    <source>
        <dbReference type="SAM" id="MobiDB-lite"/>
    </source>
</evidence>